<dbReference type="EMBL" id="JEME01003121">
    <property type="protein sequence ID" value="KYG02296.1"/>
    <property type="molecule type" value="Genomic_DNA"/>
</dbReference>
<comment type="caution">
    <text evidence="2">The sequence shown here is derived from an EMBL/GenBank/DDBJ whole genome shotgun (WGS) entry which is preliminary data.</text>
</comment>
<evidence type="ECO:0000313" key="3">
    <source>
        <dbReference type="Proteomes" id="UP000075502"/>
    </source>
</evidence>
<evidence type="ECO:0000313" key="2">
    <source>
        <dbReference type="EMBL" id="KYG02296.1"/>
    </source>
</evidence>
<proteinExistence type="predicted"/>
<feature type="region of interest" description="Disordered" evidence="1">
    <location>
        <begin position="1"/>
        <end position="29"/>
    </location>
</feature>
<dbReference type="Proteomes" id="UP000075502">
    <property type="component" value="Unassembled WGS sequence"/>
</dbReference>
<name>A0A150TCB6_SORCE</name>
<sequence length="109" mass="11776">MNGSVALQRDALAIGGGEEARREQRGEAEKMRDRLWTLLVRRYADLRKIAYYFHGDAFEDVTPKLLSRLSSCAAEDESEEVEAEDDGSEDADGGGSGGAVEQPASPSSP</sequence>
<protein>
    <submittedName>
        <fullName evidence="2">Uncharacterized protein</fullName>
    </submittedName>
</protein>
<feature type="compositionally biased region" description="Basic and acidic residues" evidence="1">
    <location>
        <begin position="18"/>
        <end position="29"/>
    </location>
</feature>
<gene>
    <name evidence="2" type="ORF">BE21_55130</name>
</gene>
<accession>A0A150TCB6</accession>
<feature type="compositionally biased region" description="Acidic residues" evidence="1">
    <location>
        <begin position="74"/>
        <end position="92"/>
    </location>
</feature>
<feature type="region of interest" description="Disordered" evidence="1">
    <location>
        <begin position="70"/>
        <end position="109"/>
    </location>
</feature>
<evidence type="ECO:0000256" key="1">
    <source>
        <dbReference type="SAM" id="MobiDB-lite"/>
    </source>
</evidence>
<organism evidence="2 3">
    <name type="scientific">Sorangium cellulosum</name>
    <name type="common">Polyangium cellulosum</name>
    <dbReference type="NCBI Taxonomy" id="56"/>
    <lineage>
        <taxon>Bacteria</taxon>
        <taxon>Pseudomonadati</taxon>
        <taxon>Myxococcota</taxon>
        <taxon>Polyangia</taxon>
        <taxon>Polyangiales</taxon>
        <taxon>Polyangiaceae</taxon>
        <taxon>Sorangium</taxon>
    </lineage>
</organism>
<reference evidence="2 3" key="1">
    <citation type="submission" date="2014-02" db="EMBL/GenBank/DDBJ databases">
        <title>The small core and large imbalanced accessory genome model reveals a collaborative survival strategy of Sorangium cellulosum strains in nature.</title>
        <authorList>
            <person name="Han K."/>
            <person name="Peng R."/>
            <person name="Blom J."/>
            <person name="Li Y.-Z."/>
        </authorList>
    </citation>
    <scope>NUCLEOTIDE SEQUENCE [LARGE SCALE GENOMIC DNA]</scope>
    <source>
        <strain evidence="2 3">So0007-03</strain>
    </source>
</reference>
<dbReference type="AlphaFoldDB" id="A0A150TCB6"/>